<proteinExistence type="predicted"/>
<dbReference type="PANTHER" id="PTHR43124">
    <property type="entry name" value="PURINE EFFLUX PUMP PBUE"/>
    <property type="match status" value="1"/>
</dbReference>
<accession>A0ABS4AP91</accession>
<feature type="transmembrane region" description="Helical" evidence="6">
    <location>
        <begin position="162"/>
        <end position="181"/>
    </location>
</feature>
<keyword evidence="3 6" id="KW-0812">Transmembrane</keyword>
<reference evidence="8 9" key="1">
    <citation type="submission" date="2021-03" db="EMBL/GenBank/DDBJ databases">
        <authorList>
            <person name="So Y."/>
        </authorList>
    </citation>
    <scope>NUCLEOTIDE SEQUENCE [LARGE SCALE GENOMIC DNA]</scope>
    <source>
        <strain evidence="8 9">PWR1</strain>
    </source>
</reference>
<feature type="transmembrane region" description="Helical" evidence="6">
    <location>
        <begin position="359"/>
        <end position="381"/>
    </location>
</feature>
<dbReference type="RefSeq" id="WP_209349777.1">
    <property type="nucleotide sequence ID" value="NZ_JAGIYZ010000001.1"/>
</dbReference>
<feature type="transmembrane region" description="Helical" evidence="6">
    <location>
        <begin position="213"/>
        <end position="237"/>
    </location>
</feature>
<feature type="transmembrane region" description="Helical" evidence="6">
    <location>
        <begin position="243"/>
        <end position="262"/>
    </location>
</feature>
<dbReference type="InterPro" id="IPR036259">
    <property type="entry name" value="MFS_trans_sf"/>
</dbReference>
<protein>
    <submittedName>
        <fullName evidence="8">MFS transporter</fullName>
    </submittedName>
</protein>
<dbReference type="InterPro" id="IPR011701">
    <property type="entry name" value="MFS"/>
</dbReference>
<feature type="transmembrane region" description="Helical" evidence="6">
    <location>
        <begin position="135"/>
        <end position="156"/>
    </location>
</feature>
<name>A0ABS4AP91_9PROT</name>
<evidence type="ECO:0000313" key="9">
    <source>
        <dbReference type="Proteomes" id="UP000680815"/>
    </source>
</evidence>
<sequence length="386" mass="38942">MGRLRPDLALLPLLAAAGFAAGGGMRLMDPLLPLLAADFGVGVAALAPVVAGFSLAYGAGQLVTGPLGDRFGKVRVASLALVLYGLGLAVSALAWDAGSMALLRTATGLVAGAVIPLAIAWIGDAVPYAERQATIGRFLTGMVMAQLLVGPLSGIVAELAGWRASFLLLAALALGVGLLLVRRAPAEAPSGKVRGLGLSQYGVLLRAPAGRRLMGAAALDGAALFGGAFPFIGAYLIERFALSPAQAGLVVAGFGLGAFAYTRSAKRLVARLGERGLVAAGGAMLVLALLGMAVAPSWWVVALMQLPCGMAFYMFHGVLQARATEALPEARATAVSAFAMALFLGQSVGALAFGAVLHAVGYGAVFAGAALLTAGLAAWVARMPLR</sequence>
<dbReference type="PANTHER" id="PTHR43124:SF3">
    <property type="entry name" value="CHLORAMPHENICOL EFFLUX PUMP RV0191"/>
    <property type="match status" value="1"/>
</dbReference>
<gene>
    <name evidence="8" type="ORF">J5Y09_00635</name>
</gene>
<feature type="transmembrane region" description="Helical" evidence="6">
    <location>
        <begin position="298"/>
        <end position="319"/>
    </location>
</feature>
<keyword evidence="9" id="KW-1185">Reference proteome</keyword>
<keyword evidence="5 6" id="KW-0472">Membrane</keyword>
<dbReference type="Gene3D" id="1.20.1250.20">
    <property type="entry name" value="MFS general substrate transporter like domains"/>
    <property type="match status" value="1"/>
</dbReference>
<keyword evidence="4 6" id="KW-1133">Transmembrane helix</keyword>
<dbReference type="EMBL" id="JAGIYZ010000001">
    <property type="protein sequence ID" value="MBP0462402.1"/>
    <property type="molecule type" value="Genomic_DNA"/>
</dbReference>
<dbReference type="InterPro" id="IPR050189">
    <property type="entry name" value="MFS_Efflux_Transporters"/>
</dbReference>
<evidence type="ECO:0000313" key="8">
    <source>
        <dbReference type="EMBL" id="MBP0462402.1"/>
    </source>
</evidence>
<dbReference type="SUPFAM" id="SSF103473">
    <property type="entry name" value="MFS general substrate transporter"/>
    <property type="match status" value="1"/>
</dbReference>
<organism evidence="8 9">
    <name type="scientific">Roseomonas nitratireducens</name>
    <dbReference type="NCBI Taxonomy" id="2820810"/>
    <lineage>
        <taxon>Bacteria</taxon>
        <taxon>Pseudomonadati</taxon>
        <taxon>Pseudomonadota</taxon>
        <taxon>Alphaproteobacteria</taxon>
        <taxon>Acetobacterales</taxon>
        <taxon>Roseomonadaceae</taxon>
        <taxon>Roseomonas</taxon>
    </lineage>
</organism>
<evidence type="ECO:0000256" key="3">
    <source>
        <dbReference type="ARBA" id="ARBA00022692"/>
    </source>
</evidence>
<evidence type="ECO:0000256" key="1">
    <source>
        <dbReference type="ARBA" id="ARBA00004651"/>
    </source>
</evidence>
<evidence type="ECO:0000256" key="2">
    <source>
        <dbReference type="ARBA" id="ARBA00022475"/>
    </source>
</evidence>
<evidence type="ECO:0000256" key="4">
    <source>
        <dbReference type="ARBA" id="ARBA00022989"/>
    </source>
</evidence>
<feature type="transmembrane region" description="Helical" evidence="6">
    <location>
        <begin position="274"/>
        <end position="292"/>
    </location>
</feature>
<feature type="transmembrane region" description="Helical" evidence="6">
    <location>
        <begin position="331"/>
        <end position="353"/>
    </location>
</feature>
<comment type="caution">
    <text evidence="8">The sequence shown here is derived from an EMBL/GenBank/DDBJ whole genome shotgun (WGS) entry which is preliminary data.</text>
</comment>
<evidence type="ECO:0000259" key="7">
    <source>
        <dbReference type="PROSITE" id="PS50850"/>
    </source>
</evidence>
<feature type="domain" description="Major facilitator superfamily (MFS) profile" evidence="7">
    <location>
        <begin position="10"/>
        <end position="386"/>
    </location>
</feature>
<dbReference type="Proteomes" id="UP000680815">
    <property type="component" value="Unassembled WGS sequence"/>
</dbReference>
<evidence type="ECO:0000256" key="5">
    <source>
        <dbReference type="ARBA" id="ARBA00023136"/>
    </source>
</evidence>
<comment type="subcellular location">
    <subcellularLocation>
        <location evidence="1">Cell membrane</location>
        <topology evidence="1">Multi-pass membrane protein</topology>
    </subcellularLocation>
</comment>
<dbReference type="PROSITE" id="PS50850">
    <property type="entry name" value="MFS"/>
    <property type="match status" value="1"/>
</dbReference>
<feature type="transmembrane region" description="Helical" evidence="6">
    <location>
        <begin position="44"/>
        <end position="64"/>
    </location>
</feature>
<dbReference type="InterPro" id="IPR020846">
    <property type="entry name" value="MFS_dom"/>
</dbReference>
<keyword evidence="2" id="KW-1003">Cell membrane</keyword>
<feature type="transmembrane region" description="Helical" evidence="6">
    <location>
        <begin position="76"/>
        <end position="95"/>
    </location>
</feature>
<dbReference type="CDD" id="cd17324">
    <property type="entry name" value="MFS_NepI_like"/>
    <property type="match status" value="1"/>
</dbReference>
<dbReference type="Pfam" id="PF07690">
    <property type="entry name" value="MFS_1"/>
    <property type="match status" value="2"/>
</dbReference>
<evidence type="ECO:0000256" key="6">
    <source>
        <dbReference type="SAM" id="Phobius"/>
    </source>
</evidence>
<feature type="transmembrane region" description="Helical" evidence="6">
    <location>
        <begin position="101"/>
        <end position="123"/>
    </location>
</feature>